<evidence type="ECO:0000259" key="6">
    <source>
        <dbReference type="PROSITE" id="PS50089"/>
    </source>
</evidence>
<feature type="compositionally biased region" description="Basic and acidic residues" evidence="5">
    <location>
        <begin position="519"/>
        <end position="529"/>
    </location>
</feature>
<keyword evidence="8" id="KW-1185">Reference proteome</keyword>
<organism evidence="7 8">
    <name type="scientific">Obba rivulosa</name>
    <dbReference type="NCBI Taxonomy" id="1052685"/>
    <lineage>
        <taxon>Eukaryota</taxon>
        <taxon>Fungi</taxon>
        <taxon>Dikarya</taxon>
        <taxon>Basidiomycota</taxon>
        <taxon>Agaricomycotina</taxon>
        <taxon>Agaricomycetes</taxon>
        <taxon>Polyporales</taxon>
        <taxon>Gelatoporiaceae</taxon>
        <taxon>Obba</taxon>
    </lineage>
</organism>
<proteinExistence type="predicted"/>
<dbReference type="GO" id="GO:0008270">
    <property type="term" value="F:zinc ion binding"/>
    <property type="evidence" value="ECO:0007669"/>
    <property type="project" value="UniProtKB-KW"/>
</dbReference>
<evidence type="ECO:0000256" key="4">
    <source>
        <dbReference type="PROSITE-ProRule" id="PRU00175"/>
    </source>
</evidence>
<gene>
    <name evidence="7" type="ORF">OBBRIDRAFT_839456</name>
</gene>
<feature type="region of interest" description="Disordered" evidence="5">
    <location>
        <begin position="514"/>
        <end position="540"/>
    </location>
</feature>
<dbReference type="SUPFAM" id="SSF57850">
    <property type="entry name" value="RING/U-box"/>
    <property type="match status" value="1"/>
</dbReference>
<dbReference type="Gene3D" id="3.30.40.10">
    <property type="entry name" value="Zinc/RING finger domain, C3HC4 (zinc finger)"/>
    <property type="match status" value="1"/>
</dbReference>
<feature type="domain" description="RING-type" evidence="6">
    <location>
        <begin position="660"/>
        <end position="696"/>
    </location>
</feature>
<dbReference type="CDD" id="cd17039">
    <property type="entry name" value="Ubl_ubiquitin_like"/>
    <property type="match status" value="1"/>
</dbReference>
<dbReference type="InterPro" id="IPR017907">
    <property type="entry name" value="Znf_RING_CS"/>
</dbReference>
<dbReference type="SUPFAM" id="SSF54236">
    <property type="entry name" value="Ubiquitin-like"/>
    <property type="match status" value="1"/>
</dbReference>
<keyword evidence="3" id="KW-0862">Zinc</keyword>
<sequence length="987" mass="104446">MPPRRTDVNVSIGGPHRDDQIQLKSVPVPLNYDDLCDRLREHGLTMPMKDPGAQRPDALLVLPEEYQLTVGDSPSEFSACVGGTINMDQPLIQYYHEVFLHSTRTADCDHSNASSEVSEASIEADGSAVNVGDVRLSFRRTVRVPDNAKSHALPPDLGPFSIYNSASYLSCLPEPMLDKGGAFIAMYQREAMWISFKNSQALSSDYAVKVSVGGVNALTGKPQNETSAGKQDYLAIKKTGGQLWLDGISTAPGVVKQFVAMPLGQGYTVEGQVTGKEAVGGLQIDVFPAYSSTVEFRCGPSKLNLYKTPRQMGLAPGSVVTMADRQPSNMKWRLLAPNNMLMSVSAPVVNVIAYPTYHFGSGILVRLGFTGTADVPFPESNEVSTLREKLRANAQWGEPVFNGQQLEDGKLLSDYGILPGCVVDIPVEPSREYRRGAAMSHGTISFGSSAGAAPGYALFGAAPSSGVAIQHAAAPAAYGSFGGFGSSASQIGGGTTFGAFGSSAGMVGGLFGSSAGREGMGRERERERLPPSGGSGAFRARGKAPASAVSGLAAGGTISQKVVRDTLPPTAYDLDRGTRLHVAIVNAPHFPLITGLPAPASPVSARMYLDMKLPWYAPYEEHVPHANNAAPGGALASVKSVAEMDKHRAQTGHGLTQAECGYCAYEMATVTLQPCGHAFCDGCLAGVGTHACPSCRGFVTRRTQFAAAMPVAGNEEHLGVQAARLILGLYICGIGTDMATFYSSFFSSGLLAPQPSSGPTTPRAATVVLDDTTPTAATFPDQSQPPDADARPRLRRRRSSLTVQASPLTPLKSSTSMRNAASSFQRQSLLTTRARSGSDVSVMASSYGSTGAAEEPSNQKSGILGRLRSGSIGTALKSRRTLRRAAPPPPPPPSAPLPSVPLSIPPTSPRRPLVRRAQTVNNVQRSPSTSPSVSMRLDEDSDFDRAVPSSPECARGGPGKVREYRDYPSPLYDPKAGFWMDEDMKEN</sequence>
<evidence type="ECO:0000256" key="1">
    <source>
        <dbReference type="ARBA" id="ARBA00022723"/>
    </source>
</evidence>
<feature type="region of interest" description="Disordered" evidence="5">
    <location>
        <begin position="774"/>
        <end position="987"/>
    </location>
</feature>
<evidence type="ECO:0000256" key="5">
    <source>
        <dbReference type="SAM" id="MobiDB-lite"/>
    </source>
</evidence>
<dbReference type="Proteomes" id="UP000250043">
    <property type="component" value="Unassembled WGS sequence"/>
</dbReference>
<accession>A0A8E2DGF9</accession>
<evidence type="ECO:0000256" key="2">
    <source>
        <dbReference type="ARBA" id="ARBA00022771"/>
    </source>
</evidence>
<dbReference type="Pfam" id="PF13920">
    <property type="entry name" value="zf-C3HC4_3"/>
    <property type="match status" value="1"/>
</dbReference>
<evidence type="ECO:0000256" key="3">
    <source>
        <dbReference type="ARBA" id="ARBA00022833"/>
    </source>
</evidence>
<dbReference type="AlphaFoldDB" id="A0A8E2DGF9"/>
<keyword evidence="1" id="KW-0479">Metal-binding</keyword>
<dbReference type="PROSITE" id="PS50089">
    <property type="entry name" value="ZF_RING_2"/>
    <property type="match status" value="1"/>
</dbReference>
<dbReference type="InterPro" id="IPR029071">
    <property type="entry name" value="Ubiquitin-like_domsf"/>
</dbReference>
<evidence type="ECO:0000313" key="7">
    <source>
        <dbReference type="EMBL" id="OCH84774.1"/>
    </source>
</evidence>
<dbReference type="SMART" id="SM00184">
    <property type="entry name" value="RING"/>
    <property type="match status" value="1"/>
</dbReference>
<dbReference type="InterPro" id="IPR013083">
    <property type="entry name" value="Znf_RING/FYVE/PHD"/>
</dbReference>
<protein>
    <recommendedName>
        <fullName evidence="6">RING-type domain-containing protein</fullName>
    </recommendedName>
</protein>
<dbReference type="PROSITE" id="PS00518">
    <property type="entry name" value="ZF_RING_1"/>
    <property type="match status" value="1"/>
</dbReference>
<feature type="compositionally biased region" description="Polar residues" evidence="5">
    <location>
        <begin position="802"/>
        <end position="849"/>
    </location>
</feature>
<name>A0A8E2DGF9_9APHY</name>
<keyword evidence="2 4" id="KW-0863">Zinc-finger</keyword>
<feature type="compositionally biased region" description="Polar residues" evidence="5">
    <location>
        <begin position="918"/>
        <end position="933"/>
    </location>
</feature>
<dbReference type="OrthoDB" id="2794817at2759"/>
<dbReference type="EMBL" id="KV722636">
    <property type="protein sequence ID" value="OCH84774.1"/>
    <property type="molecule type" value="Genomic_DNA"/>
</dbReference>
<dbReference type="InterPro" id="IPR001841">
    <property type="entry name" value="Znf_RING"/>
</dbReference>
<feature type="compositionally biased region" description="Pro residues" evidence="5">
    <location>
        <begin position="886"/>
        <end position="909"/>
    </location>
</feature>
<reference evidence="7 8" key="1">
    <citation type="submission" date="2016-07" db="EMBL/GenBank/DDBJ databases">
        <title>Draft genome of the white-rot fungus Obba rivulosa 3A-2.</title>
        <authorList>
            <consortium name="DOE Joint Genome Institute"/>
            <person name="Miettinen O."/>
            <person name="Riley R."/>
            <person name="Acob R."/>
            <person name="Barry K."/>
            <person name="Cullen D."/>
            <person name="De Vries R."/>
            <person name="Hainaut M."/>
            <person name="Hatakka A."/>
            <person name="Henrissat B."/>
            <person name="Hilden K."/>
            <person name="Kuo R."/>
            <person name="Labutti K."/>
            <person name="Lipzen A."/>
            <person name="Makela M.R."/>
            <person name="Sandor L."/>
            <person name="Spatafora J.W."/>
            <person name="Grigoriev I.V."/>
            <person name="Hibbett D.S."/>
        </authorList>
    </citation>
    <scope>NUCLEOTIDE SEQUENCE [LARGE SCALE GENOMIC DNA]</scope>
    <source>
        <strain evidence="7 8">3A-2</strain>
    </source>
</reference>
<evidence type="ECO:0000313" key="8">
    <source>
        <dbReference type="Proteomes" id="UP000250043"/>
    </source>
</evidence>